<evidence type="ECO:0000256" key="1">
    <source>
        <dbReference type="SAM" id="SignalP"/>
    </source>
</evidence>
<keyword evidence="2" id="KW-1185">Reference proteome</keyword>
<evidence type="ECO:0000313" key="2">
    <source>
        <dbReference type="Proteomes" id="UP000504634"/>
    </source>
</evidence>
<dbReference type="RefSeq" id="XP_030372231.1">
    <property type="nucleotide sequence ID" value="XM_030516371.1"/>
</dbReference>
<sequence>MKFLICTLAVLGAAQAGLLPHVDHHDQFDHHDLHHDFVDADVHHSDGIHLGHSSAVVIDGAEHPHPVYHHHDEHVGHLDVHHTDVHAPAAKIVHHDAIHQVEPVHHVTKVVHHEPHHFLHYTNPVVDHHVVHHNAHVDEHVHAADLHHSDLHHGYGHGYVHHHSAPLVHHHHHSHAALVHKVYPAHLDTHSPANILAFAKHHLHGKYGKVRITETHY</sequence>
<evidence type="ECO:0000313" key="3">
    <source>
        <dbReference type="RefSeq" id="XP_030372231.1"/>
    </source>
</evidence>
<accession>A0A6J2T5N5</accession>
<dbReference type="Proteomes" id="UP000504634">
    <property type="component" value="Unplaced"/>
</dbReference>
<dbReference type="AlphaFoldDB" id="A0A6J2T5N5"/>
<organism evidence="2 3">
    <name type="scientific">Drosophila lebanonensis</name>
    <name type="common">Fruit fly</name>
    <name type="synonym">Scaptodrosophila lebanonensis</name>
    <dbReference type="NCBI Taxonomy" id="7225"/>
    <lineage>
        <taxon>Eukaryota</taxon>
        <taxon>Metazoa</taxon>
        <taxon>Ecdysozoa</taxon>
        <taxon>Arthropoda</taxon>
        <taxon>Hexapoda</taxon>
        <taxon>Insecta</taxon>
        <taxon>Pterygota</taxon>
        <taxon>Neoptera</taxon>
        <taxon>Endopterygota</taxon>
        <taxon>Diptera</taxon>
        <taxon>Brachycera</taxon>
        <taxon>Muscomorpha</taxon>
        <taxon>Ephydroidea</taxon>
        <taxon>Drosophilidae</taxon>
        <taxon>Scaptodrosophila</taxon>
    </lineage>
</organism>
<name>A0A6J2T5N5_DROLE</name>
<reference evidence="3" key="1">
    <citation type="submission" date="2025-08" db="UniProtKB">
        <authorList>
            <consortium name="RefSeq"/>
        </authorList>
    </citation>
    <scope>IDENTIFICATION</scope>
    <source>
        <strain evidence="3">11010-0011.00</strain>
        <tissue evidence="3">Whole body</tissue>
    </source>
</reference>
<dbReference type="OrthoDB" id="8069261at2759"/>
<protein>
    <submittedName>
        <fullName evidence="3">Histidine-rich glycoprotein</fullName>
    </submittedName>
</protein>
<gene>
    <name evidence="3" type="primary">LOC115622430</name>
</gene>
<feature type="chain" id="PRO_5026650373" evidence="1">
    <location>
        <begin position="17"/>
        <end position="217"/>
    </location>
</feature>
<proteinExistence type="predicted"/>
<dbReference type="GeneID" id="115622430"/>
<feature type="signal peptide" evidence="1">
    <location>
        <begin position="1"/>
        <end position="16"/>
    </location>
</feature>
<keyword evidence="1" id="KW-0732">Signal</keyword>